<evidence type="ECO:0000256" key="3">
    <source>
        <dbReference type="ARBA" id="ARBA00022448"/>
    </source>
</evidence>
<gene>
    <name evidence="12" type="ORF">N7494_004574</name>
</gene>
<keyword evidence="4" id="KW-0410">Iron transport</keyword>
<feature type="transmembrane region" description="Helical" evidence="11">
    <location>
        <begin position="287"/>
        <end position="312"/>
    </location>
</feature>
<sequence>MAHSPTIEEADGSKCKTNITVEGQDEKQTPDFENPDDVPDQNAQDGVRIAEAMTLSWSRSSLIVVYIRQVALVSPQRDITITPQDGVYSMWLLYFSRAFESSLSANLDPYVSSAFQDHSLLPVISVVSSVMAGATYLPVAKILNLWDRTVGFLLMLMIATLGMVLMAACNSFELYAAANIFYSVGFSGMIFCIDVVTSDTSSLRNRGLAFAFTSSPYMITAFGGPAAADTIHDKNWRWGYGAWAIVLPFVAIPMVVMMQLGKRKAKRNGLVLRKPSGRTWSQSTWHYLVEFDIVGVVLLCAGFVLFLLPFTIASSSSQAWATDYIIAMLVVGFVLLIIFGFWERFGARQPFVPWHLLKNRTVVGACLLDFTYQVAYYCWNYYFTSYLQVVYNTSVASAGYISSIFDITSGVELFIVGALISYTGRFKWVLMWGVPLYMLGVGLMIYFRSPGHSLGYIIMCQIFIALGGGVMIIGQQIALLAASDHNDVAALLALLGLFGYIGGSVGGSISGAIWTNTLPGMLQTMLPESSADQWQEIYESLPLQLSYPMGSETRTAIMYAYAATQKRMLIAGTAVMTLALFFMMIIKDINIKNIKQTKGTIF</sequence>
<accession>A0AAD6GIT8</accession>
<feature type="region of interest" description="Disordered" evidence="10">
    <location>
        <begin position="1"/>
        <end position="42"/>
    </location>
</feature>
<evidence type="ECO:0000256" key="10">
    <source>
        <dbReference type="SAM" id="MobiDB-lite"/>
    </source>
</evidence>
<feature type="transmembrane region" description="Helical" evidence="11">
    <location>
        <begin position="174"/>
        <end position="196"/>
    </location>
</feature>
<protein>
    <submittedName>
        <fullName evidence="12">Siderophore iron transporter mirB</fullName>
    </submittedName>
</protein>
<evidence type="ECO:0000313" key="12">
    <source>
        <dbReference type="EMBL" id="KAJ5546989.1"/>
    </source>
</evidence>
<name>A0AAD6GIT8_9EURO</name>
<keyword evidence="8" id="KW-0406">Ion transport</keyword>
<comment type="caution">
    <text evidence="12">The sequence shown here is derived from an EMBL/GenBank/DDBJ whole genome shotgun (WGS) entry which is preliminary data.</text>
</comment>
<feature type="transmembrane region" description="Helical" evidence="11">
    <location>
        <begin position="488"/>
        <end position="514"/>
    </location>
</feature>
<dbReference type="GO" id="GO:0006826">
    <property type="term" value="P:iron ion transport"/>
    <property type="evidence" value="ECO:0007669"/>
    <property type="project" value="UniProtKB-KW"/>
</dbReference>
<evidence type="ECO:0000256" key="4">
    <source>
        <dbReference type="ARBA" id="ARBA00022496"/>
    </source>
</evidence>
<keyword evidence="13" id="KW-1185">Reference proteome</keyword>
<evidence type="ECO:0000313" key="13">
    <source>
        <dbReference type="Proteomes" id="UP001220324"/>
    </source>
</evidence>
<feature type="transmembrane region" description="Helical" evidence="11">
    <location>
        <begin position="208"/>
        <end position="228"/>
    </location>
</feature>
<evidence type="ECO:0000256" key="6">
    <source>
        <dbReference type="ARBA" id="ARBA00022989"/>
    </source>
</evidence>
<evidence type="ECO:0000256" key="9">
    <source>
        <dbReference type="ARBA" id="ARBA00023136"/>
    </source>
</evidence>
<keyword evidence="3" id="KW-0813">Transport</keyword>
<dbReference type="PANTHER" id="PTHR23501:SF55">
    <property type="entry name" value="SIDEROPHORE IRON TRANSPORTER, PUTATIVE (AFU_ORTHOLOGUE AFUA_3G03440)-RELATED"/>
    <property type="match status" value="1"/>
</dbReference>
<keyword evidence="7" id="KW-0408">Iron</keyword>
<dbReference type="PANTHER" id="PTHR23501">
    <property type="entry name" value="MAJOR FACILITATOR SUPERFAMILY"/>
    <property type="match status" value="1"/>
</dbReference>
<dbReference type="AlphaFoldDB" id="A0AAD6GIT8"/>
<dbReference type="GO" id="GO:0022857">
    <property type="term" value="F:transmembrane transporter activity"/>
    <property type="evidence" value="ECO:0007669"/>
    <property type="project" value="InterPro"/>
</dbReference>
<keyword evidence="6 11" id="KW-1133">Transmembrane helix</keyword>
<comment type="subcellular location">
    <subcellularLocation>
        <location evidence="1">Membrane</location>
        <topology evidence="1">Multi-pass membrane protein</topology>
    </subcellularLocation>
</comment>
<evidence type="ECO:0000256" key="2">
    <source>
        <dbReference type="ARBA" id="ARBA00008335"/>
    </source>
</evidence>
<feature type="transmembrane region" description="Helical" evidence="11">
    <location>
        <begin position="240"/>
        <end position="260"/>
    </location>
</feature>
<feature type="transmembrane region" description="Helical" evidence="11">
    <location>
        <begin position="453"/>
        <end position="481"/>
    </location>
</feature>
<feature type="transmembrane region" description="Helical" evidence="11">
    <location>
        <begin position="324"/>
        <end position="342"/>
    </location>
</feature>
<keyword evidence="9 11" id="KW-0472">Membrane</keyword>
<proteinExistence type="inferred from homology"/>
<dbReference type="EMBL" id="JAQIZZ010000003">
    <property type="protein sequence ID" value="KAJ5546989.1"/>
    <property type="molecule type" value="Genomic_DNA"/>
</dbReference>
<feature type="transmembrane region" description="Helical" evidence="11">
    <location>
        <begin position="362"/>
        <end position="383"/>
    </location>
</feature>
<dbReference type="FunFam" id="1.20.1250.20:FF:000284">
    <property type="entry name" value="Siderophore iron transporter mirB"/>
    <property type="match status" value="1"/>
</dbReference>
<feature type="transmembrane region" description="Helical" evidence="11">
    <location>
        <begin position="403"/>
        <end position="422"/>
    </location>
</feature>
<feature type="transmembrane region" description="Helical" evidence="11">
    <location>
        <begin position="149"/>
        <end position="168"/>
    </location>
</feature>
<evidence type="ECO:0000256" key="7">
    <source>
        <dbReference type="ARBA" id="ARBA00023004"/>
    </source>
</evidence>
<feature type="transmembrane region" description="Helical" evidence="11">
    <location>
        <begin position="429"/>
        <end position="447"/>
    </location>
</feature>
<dbReference type="SUPFAM" id="SSF103473">
    <property type="entry name" value="MFS general substrate transporter"/>
    <property type="match status" value="1"/>
</dbReference>
<dbReference type="Proteomes" id="UP001220324">
    <property type="component" value="Unassembled WGS sequence"/>
</dbReference>
<dbReference type="GO" id="GO:0010106">
    <property type="term" value="P:cellular response to iron ion starvation"/>
    <property type="evidence" value="ECO:0007669"/>
    <property type="project" value="UniProtKB-ARBA"/>
</dbReference>
<evidence type="ECO:0000256" key="5">
    <source>
        <dbReference type="ARBA" id="ARBA00022692"/>
    </source>
</evidence>
<feature type="transmembrane region" description="Helical" evidence="11">
    <location>
        <begin position="119"/>
        <end position="137"/>
    </location>
</feature>
<dbReference type="FunFam" id="1.20.1250.20:FF:000302">
    <property type="entry name" value="MFS siderochrome iron transporter MirB"/>
    <property type="match status" value="1"/>
</dbReference>
<evidence type="ECO:0000256" key="1">
    <source>
        <dbReference type="ARBA" id="ARBA00004141"/>
    </source>
</evidence>
<keyword evidence="5 11" id="KW-0812">Transmembrane</keyword>
<dbReference type="InterPro" id="IPR011701">
    <property type="entry name" value="MFS"/>
</dbReference>
<dbReference type="Pfam" id="PF07690">
    <property type="entry name" value="MFS_1"/>
    <property type="match status" value="1"/>
</dbReference>
<evidence type="ECO:0000256" key="8">
    <source>
        <dbReference type="ARBA" id="ARBA00023065"/>
    </source>
</evidence>
<dbReference type="Gene3D" id="1.20.1250.20">
    <property type="entry name" value="MFS general substrate transporter like domains"/>
    <property type="match status" value="2"/>
</dbReference>
<feature type="transmembrane region" description="Helical" evidence="11">
    <location>
        <begin position="568"/>
        <end position="586"/>
    </location>
</feature>
<evidence type="ECO:0000256" key="11">
    <source>
        <dbReference type="SAM" id="Phobius"/>
    </source>
</evidence>
<organism evidence="12 13">
    <name type="scientific">Penicillium frequentans</name>
    <dbReference type="NCBI Taxonomy" id="3151616"/>
    <lineage>
        <taxon>Eukaryota</taxon>
        <taxon>Fungi</taxon>
        <taxon>Dikarya</taxon>
        <taxon>Ascomycota</taxon>
        <taxon>Pezizomycotina</taxon>
        <taxon>Eurotiomycetes</taxon>
        <taxon>Eurotiomycetidae</taxon>
        <taxon>Eurotiales</taxon>
        <taxon>Aspergillaceae</taxon>
        <taxon>Penicillium</taxon>
    </lineage>
</organism>
<comment type="similarity">
    <text evidence="2">Belongs to the major facilitator superfamily.</text>
</comment>
<reference evidence="12 13" key="1">
    <citation type="journal article" date="2023" name="IMA Fungus">
        <title>Comparative genomic study of the Penicillium genus elucidates a diverse pangenome and 15 lateral gene transfer events.</title>
        <authorList>
            <person name="Petersen C."/>
            <person name="Sorensen T."/>
            <person name="Nielsen M.R."/>
            <person name="Sondergaard T.E."/>
            <person name="Sorensen J.L."/>
            <person name="Fitzpatrick D.A."/>
            <person name="Frisvad J.C."/>
            <person name="Nielsen K.L."/>
        </authorList>
    </citation>
    <scope>NUCLEOTIDE SEQUENCE [LARGE SCALE GENOMIC DNA]</scope>
    <source>
        <strain evidence="12 13">IBT 35679</strain>
    </source>
</reference>
<dbReference type="GO" id="GO:0005886">
    <property type="term" value="C:plasma membrane"/>
    <property type="evidence" value="ECO:0007669"/>
    <property type="project" value="TreeGrafter"/>
</dbReference>
<dbReference type="InterPro" id="IPR036259">
    <property type="entry name" value="MFS_trans_sf"/>
</dbReference>